<reference evidence="1 2" key="1">
    <citation type="journal article" date="2016" name="Nat. Commun.">
        <title>Thousands of microbial genomes shed light on interconnected biogeochemical processes in an aquifer system.</title>
        <authorList>
            <person name="Anantharaman K."/>
            <person name="Brown C.T."/>
            <person name="Hug L.A."/>
            <person name="Sharon I."/>
            <person name="Castelle C.J."/>
            <person name="Probst A.J."/>
            <person name="Thomas B.C."/>
            <person name="Singh A."/>
            <person name="Wilkins M.J."/>
            <person name="Karaoz U."/>
            <person name="Brodie E.L."/>
            <person name="Williams K.H."/>
            <person name="Hubbard S.S."/>
            <person name="Banfield J.F."/>
        </authorList>
    </citation>
    <scope>NUCLEOTIDE SEQUENCE [LARGE SCALE GENOMIC DNA]</scope>
</reference>
<evidence type="ECO:0000313" key="2">
    <source>
        <dbReference type="Proteomes" id="UP000177583"/>
    </source>
</evidence>
<dbReference type="Proteomes" id="UP000177583">
    <property type="component" value="Unassembled WGS sequence"/>
</dbReference>
<gene>
    <name evidence="1" type="ORF">A2557_09205</name>
</gene>
<evidence type="ECO:0000313" key="1">
    <source>
        <dbReference type="EMBL" id="OGH00366.1"/>
    </source>
</evidence>
<comment type="caution">
    <text evidence="1">The sequence shown here is derived from an EMBL/GenBank/DDBJ whole genome shotgun (WGS) entry which is preliminary data.</text>
</comment>
<proteinExistence type="predicted"/>
<accession>A0A1F6GQA5</accession>
<dbReference type="EMBL" id="MFNF01000046">
    <property type="protein sequence ID" value="OGH00366.1"/>
    <property type="molecule type" value="Genomic_DNA"/>
</dbReference>
<sequence length="229" mass="26473">MPHRKLNPYTQAIQNCLEGLPANNPNPELDSSTAQFLANMIQGRFVQYLIVRIATDHNILGRGLEKELSLVFMNLLTDKFFAVFREKVKADPSLVLIIARKITEAELADPDDLEVSDILYRNLCRRYFDYIYFDYLLVWLSTSPEVERIVFLAQVEMKLADTKVQRAIRHILRDDKAGIVPLLFNRYLGKGRLERLVSLVTSGDWRLEAAFLESRAAHGRAWREFMAQI</sequence>
<organism evidence="1 2">
    <name type="scientific">Candidatus Lambdaproteobacteria bacterium RIFOXYD2_FULL_56_26</name>
    <dbReference type="NCBI Taxonomy" id="1817773"/>
    <lineage>
        <taxon>Bacteria</taxon>
        <taxon>Pseudomonadati</taxon>
        <taxon>Pseudomonadota</taxon>
        <taxon>Candidatus Lambdaproteobacteria</taxon>
    </lineage>
</organism>
<dbReference type="AlphaFoldDB" id="A0A1F6GQA5"/>
<protein>
    <submittedName>
        <fullName evidence="1">Uncharacterized protein</fullName>
    </submittedName>
</protein>
<name>A0A1F6GQA5_9PROT</name>